<keyword evidence="3" id="KW-1185">Reference proteome</keyword>
<dbReference type="EMBL" id="WVTA01000021">
    <property type="protein sequence ID" value="KAK3197259.1"/>
    <property type="molecule type" value="Genomic_DNA"/>
</dbReference>
<dbReference type="InterPro" id="IPR053203">
    <property type="entry name" value="Cisplatin_resist-associated"/>
</dbReference>
<dbReference type="PANTHER" id="PTHR34693">
    <property type="entry name" value="PROTEIN PAR32"/>
    <property type="match status" value="1"/>
</dbReference>
<comment type="caution">
    <text evidence="2">The sequence shown here is derived from an EMBL/GenBank/DDBJ whole genome shotgun (WGS) entry which is preliminary data.</text>
</comment>
<gene>
    <name evidence="2" type="ORF">GRF29_1536g1135974</name>
</gene>
<evidence type="ECO:0000256" key="1">
    <source>
        <dbReference type="SAM" id="MobiDB-lite"/>
    </source>
</evidence>
<protein>
    <submittedName>
        <fullName evidence="2">Uncharacterized protein</fullName>
    </submittedName>
</protein>
<reference evidence="2 3" key="1">
    <citation type="submission" date="2021-02" db="EMBL/GenBank/DDBJ databases">
        <title>Genome assembly of Pseudopithomyces chartarum.</title>
        <authorList>
            <person name="Jauregui R."/>
            <person name="Singh J."/>
            <person name="Voisey C."/>
        </authorList>
    </citation>
    <scope>NUCLEOTIDE SEQUENCE [LARGE SCALE GENOMIC DNA]</scope>
    <source>
        <strain evidence="2 3">AGR01</strain>
    </source>
</reference>
<feature type="compositionally biased region" description="Low complexity" evidence="1">
    <location>
        <begin position="130"/>
        <end position="139"/>
    </location>
</feature>
<dbReference type="Proteomes" id="UP001280581">
    <property type="component" value="Unassembled WGS sequence"/>
</dbReference>
<dbReference type="InterPro" id="IPR022024">
    <property type="entry name" value="DUF3602"/>
</dbReference>
<evidence type="ECO:0000313" key="2">
    <source>
        <dbReference type="EMBL" id="KAK3197259.1"/>
    </source>
</evidence>
<evidence type="ECO:0000313" key="3">
    <source>
        <dbReference type="Proteomes" id="UP001280581"/>
    </source>
</evidence>
<name>A0AAN6LLG6_9PLEO</name>
<organism evidence="2 3">
    <name type="scientific">Pseudopithomyces chartarum</name>
    <dbReference type="NCBI Taxonomy" id="1892770"/>
    <lineage>
        <taxon>Eukaryota</taxon>
        <taxon>Fungi</taxon>
        <taxon>Dikarya</taxon>
        <taxon>Ascomycota</taxon>
        <taxon>Pezizomycotina</taxon>
        <taxon>Dothideomycetes</taxon>
        <taxon>Pleosporomycetidae</taxon>
        <taxon>Pleosporales</taxon>
        <taxon>Massarineae</taxon>
        <taxon>Didymosphaeriaceae</taxon>
        <taxon>Pseudopithomyces</taxon>
    </lineage>
</organism>
<feature type="region of interest" description="Disordered" evidence="1">
    <location>
        <begin position="1"/>
        <end position="139"/>
    </location>
</feature>
<feature type="compositionally biased region" description="Basic and acidic residues" evidence="1">
    <location>
        <begin position="98"/>
        <end position="129"/>
    </location>
</feature>
<proteinExistence type="predicted"/>
<dbReference type="AlphaFoldDB" id="A0AAN6LLG6"/>
<sequence length="139" mass="14610">MAEQRATPDRVASYGRGGAGNIGKEDPTAHTTPKDLVTPTLKSEHYTTGRGGSGNMAKNDPNHPEIARAAQDVEAPAHREPDGPHHYGRGGAANIAKLSEEEKRAAAQENGQRKSEEGAAGRGLVDKGKVLLQKLGGKK</sequence>
<dbReference type="Pfam" id="PF12223">
    <property type="entry name" value="DUF3602"/>
    <property type="match status" value="1"/>
</dbReference>
<dbReference type="PANTHER" id="PTHR34693:SF1">
    <property type="entry name" value="PROTEIN PAR32"/>
    <property type="match status" value="1"/>
</dbReference>
<feature type="compositionally biased region" description="Basic and acidic residues" evidence="1">
    <location>
        <begin position="75"/>
        <end position="85"/>
    </location>
</feature>
<accession>A0AAN6LLG6</accession>